<organism evidence="2 3">
    <name type="scientific">Rhodoferax sediminis</name>
    <dbReference type="NCBI Taxonomy" id="2509614"/>
    <lineage>
        <taxon>Bacteria</taxon>
        <taxon>Pseudomonadati</taxon>
        <taxon>Pseudomonadota</taxon>
        <taxon>Betaproteobacteria</taxon>
        <taxon>Burkholderiales</taxon>
        <taxon>Comamonadaceae</taxon>
        <taxon>Rhodoferax</taxon>
    </lineage>
</organism>
<dbReference type="AlphaFoldDB" id="A0A515D8N3"/>
<reference evidence="2 3" key="1">
    <citation type="submission" date="2019-01" db="EMBL/GenBank/DDBJ databases">
        <title>Genomic insights into a novel species Rhodoferax sp.</title>
        <authorList>
            <person name="Jin L."/>
        </authorList>
    </citation>
    <scope>NUCLEOTIDE SEQUENCE [LARGE SCALE GENOMIC DNA]</scope>
    <source>
        <strain evidence="2 3">CHu59-6-5</strain>
    </source>
</reference>
<dbReference type="EMBL" id="CP035503">
    <property type="protein sequence ID" value="QDL36771.1"/>
    <property type="molecule type" value="Genomic_DNA"/>
</dbReference>
<dbReference type="Proteomes" id="UP000316798">
    <property type="component" value="Chromosome"/>
</dbReference>
<name>A0A515D8N3_9BURK</name>
<sequence length="80" mass="7533">MNHMMLISAVIATLSLGACDKQPTVVNVPAAPVAVPGPAGPPGATGAAGDQGSPGSKGDTGKTGDTTAVIVMPPASAPAN</sequence>
<evidence type="ECO:0008006" key="4">
    <source>
        <dbReference type="Google" id="ProtNLM"/>
    </source>
</evidence>
<evidence type="ECO:0000313" key="3">
    <source>
        <dbReference type="Proteomes" id="UP000316798"/>
    </source>
</evidence>
<evidence type="ECO:0000256" key="1">
    <source>
        <dbReference type="SAM" id="MobiDB-lite"/>
    </source>
</evidence>
<protein>
    <recommendedName>
        <fullName evidence="4">Collagen-like protein</fullName>
    </recommendedName>
</protein>
<proteinExistence type="predicted"/>
<feature type="region of interest" description="Disordered" evidence="1">
    <location>
        <begin position="32"/>
        <end position="80"/>
    </location>
</feature>
<gene>
    <name evidence="2" type="ORF">EUB48_05255</name>
</gene>
<accession>A0A515D8N3</accession>
<evidence type="ECO:0000313" key="2">
    <source>
        <dbReference type="EMBL" id="QDL36771.1"/>
    </source>
</evidence>
<keyword evidence="3" id="KW-1185">Reference proteome</keyword>
<dbReference type="KEGG" id="rhf:EUB48_05255"/>
<feature type="compositionally biased region" description="Low complexity" evidence="1">
    <location>
        <begin position="32"/>
        <end position="67"/>
    </location>
</feature>